<feature type="compositionally biased region" description="Gly residues" evidence="1">
    <location>
        <begin position="55"/>
        <end position="72"/>
    </location>
</feature>
<proteinExistence type="predicted"/>
<reference evidence="3 8" key="4">
    <citation type="submission" date="2019-01" db="EMBL/GenBank/DDBJ databases">
        <title>Brevundimonas diminuta Genome sequencing and assembly.</title>
        <authorList>
            <person name="Chen H."/>
        </authorList>
    </citation>
    <scope>NUCLEOTIDE SEQUENCE [LARGE SCALE GENOMIC DNA]</scope>
    <source>
        <strain evidence="3">ATCC</strain>
        <strain evidence="8">ATCC(B) 19146</strain>
    </source>
</reference>
<dbReference type="Proteomes" id="UP000287388">
    <property type="component" value="Chromosome"/>
</dbReference>
<feature type="compositionally biased region" description="Basic and acidic residues" evidence="1">
    <location>
        <begin position="9"/>
        <end position="28"/>
    </location>
</feature>
<evidence type="ECO:0000313" key="3">
    <source>
        <dbReference type="EMBL" id="QAT14340.1"/>
    </source>
</evidence>
<evidence type="ECO:0000313" key="6">
    <source>
        <dbReference type="Proteomes" id="UP000197024"/>
    </source>
</evidence>
<name>A0A246K6Q0_BREDI</name>
<dbReference type="EMBL" id="CP066026">
    <property type="protein sequence ID" value="QQB88284.1"/>
    <property type="molecule type" value="Genomic_DNA"/>
</dbReference>
<dbReference type="Proteomes" id="UP000250358">
    <property type="component" value="Unassembled WGS sequence"/>
</dbReference>
<reference evidence="2 6" key="2">
    <citation type="submission" date="2017-06" db="EMBL/GenBank/DDBJ databases">
        <authorList>
            <person name="Kim H.J."/>
            <person name="Triplett B.A."/>
        </authorList>
    </citation>
    <scope>NUCLEOTIDE SEQUENCE [LARGE SCALE GENOMIC DNA]</scope>
    <source>
        <strain evidence="2 6">BZC3</strain>
    </source>
</reference>
<dbReference type="EMBL" id="UAQM01000012">
    <property type="protein sequence ID" value="SPU44376.1"/>
    <property type="molecule type" value="Genomic_DNA"/>
</dbReference>
<accession>A0A246K6Q0</accession>
<dbReference type="EMBL" id="CP021995">
    <property type="protein sequence ID" value="ASD27154.1"/>
    <property type="molecule type" value="Genomic_DNA"/>
</dbReference>
<dbReference type="GeneID" id="56577764"/>
<organism evidence="2 6">
    <name type="scientific">Brevundimonas diminuta</name>
    <name type="common">Pseudomonas diminuta</name>
    <dbReference type="NCBI Taxonomy" id="293"/>
    <lineage>
        <taxon>Bacteria</taxon>
        <taxon>Pseudomonadati</taxon>
        <taxon>Pseudomonadota</taxon>
        <taxon>Alphaproteobacteria</taxon>
        <taxon>Caulobacterales</taxon>
        <taxon>Caulobacteraceae</taxon>
        <taxon>Brevundimonas</taxon>
    </lineage>
</organism>
<evidence type="ECO:0000313" key="4">
    <source>
        <dbReference type="EMBL" id="QQB88284.1"/>
    </source>
</evidence>
<evidence type="ECO:0000256" key="1">
    <source>
        <dbReference type="SAM" id="MobiDB-lite"/>
    </source>
</evidence>
<dbReference type="KEGG" id="bdm:EQG53_08190"/>
<evidence type="ECO:0000313" key="2">
    <source>
        <dbReference type="EMBL" id="ASD27154.1"/>
    </source>
</evidence>
<feature type="region of interest" description="Disordered" evidence="1">
    <location>
        <begin position="1"/>
        <end position="72"/>
    </location>
</feature>
<dbReference type="AlphaFoldDB" id="A0A246K6Q0"/>
<evidence type="ECO:0000313" key="5">
    <source>
        <dbReference type="EMBL" id="SPU44376.1"/>
    </source>
</evidence>
<reference evidence="5 7" key="3">
    <citation type="submission" date="2018-06" db="EMBL/GenBank/DDBJ databases">
        <authorList>
            <consortium name="Pathogen Informatics"/>
            <person name="Doyle S."/>
        </authorList>
    </citation>
    <scope>NUCLEOTIDE SEQUENCE [LARGE SCALE GENOMIC DNA]</scope>
    <source>
        <strain evidence="5 7">NCTC11165</strain>
    </source>
</reference>
<reference evidence="2 6" key="1">
    <citation type="submission" date="2017-06" db="EMBL/GenBank/DDBJ databases">
        <title>Biodegradation of gentamicin by bacterial consortia AMQD4 in synthetic medium and raw gentamicin sewage.</title>
        <authorList>
            <person name="Chang H."/>
            <person name="Feng Y."/>
            <person name="Li Z."/>
            <person name="Xue J."/>
            <person name="Cheng D."/>
        </authorList>
    </citation>
    <scope>NUCLEOTIDE SEQUENCE [LARGE SCALE GENOMIC DNA]</scope>
    <source>
        <strain evidence="2 6">BZC3</strain>
    </source>
</reference>
<reference evidence="4 9" key="5">
    <citation type="submission" date="2020-12" db="EMBL/GenBank/DDBJ databases">
        <title>FDA dAtabase for Regulatory Grade micrObial Sequences (FDA-ARGOS): Supporting development and validation of Infectious Disease Dx tests.</title>
        <authorList>
            <person name="Kerrigan L."/>
            <person name="Long C."/>
            <person name="Tallon L."/>
            <person name="Sadzewicz L."/>
            <person name="Zhao X."/>
            <person name="Boylan J."/>
            <person name="Ott S."/>
            <person name="Bowen H."/>
            <person name="Vavikolanu K."/>
            <person name="Mehta A."/>
            <person name="Aluvathingal J."/>
            <person name="Nadendla S."/>
            <person name="Yan Y."/>
            <person name="Sichtig H."/>
        </authorList>
    </citation>
    <scope>NUCLEOTIDE SEQUENCE [LARGE SCALE GENOMIC DNA]</scope>
    <source>
        <strain evidence="4 9">FDAARGOS_1026</strain>
    </source>
</reference>
<gene>
    <name evidence="2" type="ORF">CD943_09815</name>
    <name evidence="3" type="ORF">EQG53_08190</name>
    <name evidence="4" type="ORF">I6H83_14240</name>
    <name evidence="5" type="ORF">NCTC11165_01784</name>
</gene>
<feature type="compositionally biased region" description="Polar residues" evidence="1">
    <location>
        <begin position="32"/>
        <end position="46"/>
    </location>
</feature>
<evidence type="ECO:0000313" key="9">
    <source>
        <dbReference type="Proteomes" id="UP000596117"/>
    </source>
</evidence>
<dbReference type="EMBL" id="CP035093">
    <property type="protein sequence ID" value="QAT14340.1"/>
    <property type="molecule type" value="Genomic_DNA"/>
</dbReference>
<dbReference type="Proteomes" id="UP000197024">
    <property type="component" value="Chromosome"/>
</dbReference>
<protein>
    <submittedName>
        <fullName evidence="2">Uncharacterized protein</fullName>
    </submittedName>
</protein>
<dbReference type="RefSeq" id="WP_003164248.1">
    <property type="nucleotide sequence ID" value="NZ_BJNC01000024.1"/>
</dbReference>
<evidence type="ECO:0000313" key="8">
    <source>
        <dbReference type="Proteomes" id="UP000287388"/>
    </source>
</evidence>
<dbReference type="Proteomes" id="UP000596117">
    <property type="component" value="Chromosome"/>
</dbReference>
<sequence length="72" mass="7220">MTDVQPNDPNRDQADAPDLKGEEVEAGRQARKTGTNQDPLANNNPADRNATPSTGGDGAAGAGGPKGFGTGT</sequence>
<keyword evidence="9" id="KW-1185">Reference proteome</keyword>
<evidence type="ECO:0000313" key="7">
    <source>
        <dbReference type="Proteomes" id="UP000250358"/>
    </source>
</evidence>